<feature type="compositionally biased region" description="Acidic residues" evidence="1">
    <location>
        <begin position="35"/>
        <end position="57"/>
    </location>
</feature>
<accession>A0A067SE52</accession>
<dbReference type="OrthoDB" id="3050260at2759"/>
<evidence type="ECO:0000256" key="1">
    <source>
        <dbReference type="SAM" id="MobiDB-lite"/>
    </source>
</evidence>
<dbReference type="HOGENOM" id="CLU_050717_0_0_1"/>
<dbReference type="STRING" id="685588.A0A067SE52"/>
<sequence>IFISFFFKKPTPKKRVRVGAGAQPGGFRRPGEIVDSGEEEEVIVQDGDSSESDPDEEDIAIREEAEVSAEAAEDGDEGQAVHNERVVKTLREKAIVIMEGKGIRMDPREVKIALQIFPRVSGLARRVHDSSPIKERFDSMVATDPTVAGTQRTLARRVPTRWNADLDCLESHFYFRDVVEQLTAIPSLKLKAYHLSTDQWAMASDVQEILLLLDDVTKIFSMAEVPLIVDVIPTLEELREGLIGARDDRINPVSSVVRVACQAALLLIDKYSTFANDCDIYVIAIMMCPDRKSKWFKDHGRTARQIKEIEKMVIAKWNEVYGPEDSSDAEVED</sequence>
<reference evidence="3" key="1">
    <citation type="journal article" date="2014" name="Proc. Natl. Acad. Sci. U.S.A.">
        <title>Extensive sampling of basidiomycete genomes demonstrates inadequacy of the white-rot/brown-rot paradigm for wood decay fungi.</title>
        <authorList>
            <person name="Riley R."/>
            <person name="Salamov A.A."/>
            <person name="Brown D.W."/>
            <person name="Nagy L.G."/>
            <person name="Floudas D."/>
            <person name="Held B.W."/>
            <person name="Levasseur A."/>
            <person name="Lombard V."/>
            <person name="Morin E."/>
            <person name="Otillar R."/>
            <person name="Lindquist E.A."/>
            <person name="Sun H."/>
            <person name="LaButti K.M."/>
            <person name="Schmutz J."/>
            <person name="Jabbour D."/>
            <person name="Luo H."/>
            <person name="Baker S.E."/>
            <person name="Pisabarro A.G."/>
            <person name="Walton J.D."/>
            <person name="Blanchette R.A."/>
            <person name="Henrissat B."/>
            <person name="Martin F."/>
            <person name="Cullen D."/>
            <person name="Hibbett D.S."/>
            <person name="Grigoriev I.V."/>
        </authorList>
    </citation>
    <scope>NUCLEOTIDE SEQUENCE [LARGE SCALE GENOMIC DNA]</scope>
    <source>
        <strain evidence="3">CBS 339.88</strain>
    </source>
</reference>
<gene>
    <name evidence="2" type="ORF">GALMADRAFT_42456</name>
</gene>
<keyword evidence="3" id="KW-1185">Reference proteome</keyword>
<evidence type="ECO:0000313" key="2">
    <source>
        <dbReference type="EMBL" id="KDR68282.1"/>
    </source>
</evidence>
<dbReference type="InterPro" id="IPR012337">
    <property type="entry name" value="RNaseH-like_sf"/>
</dbReference>
<protein>
    <submittedName>
        <fullName evidence="2">Uncharacterized protein</fullName>
    </submittedName>
</protein>
<evidence type="ECO:0000313" key="3">
    <source>
        <dbReference type="Proteomes" id="UP000027222"/>
    </source>
</evidence>
<name>A0A067SE52_GALM3</name>
<dbReference type="AlphaFoldDB" id="A0A067SE52"/>
<dbReference type="EMBL" id="KL142409">
    <property type="protein sequence ID" value="KDR68282.1"/>
    <property type="molecule type" value="Genomic_DNA"/>
</dbReference>
<feature type="region of interest" description="Disordered" evidence="1">
    <location>
        <begin position="16"/>
        <end position="57"/>
    </location>
</feature>
<feature type="non-terminal residue" evidence="2">
    <location>
        <position position="333"/>
    </location>
</feature>
<feature type="non-terminal residue" evidence="2">
    <location>
        <position position="1"/>
    </location>
</feature>
<organism evidence="2 3">
    <name type="scientific">Galerina marginata (strain CBS 339.88)</name>
    <dbReference type="NCBI Taxonomy" id="685588"/>
    <lineage>
        <taxon>Eukaryota</taxon>
        <taxon>Fungi</taxon>
        <taxon>Dikarya</taxon>
        <taxon>Basidiomycota</taxon>
        <taxon>Agaricomycotina</taxon>
        <taxon>Agaricomycetes</taxon>
        <taxon>Agaricomycetidae</taxon>
        <taxon>Agaricales</taxon>
        <taxon>Agaricineae</taxon>
        <taxon>Strophariaceae</taxon>
        <taxon>Galerina</taxon>
    </lineage>
</organism>
<dbReference type="Proteomes" id="UP000027222">
    <property type="component" value="Unassembled WGS sequence"/>
</dbReference>
<proteinExistence type="predicted"/>
<dbReference type="SUPFAM" id="SSF53098">
    <property type="entry name" value="Ribonuclease H-like"/>
    <property type="match status" value="1"/>
</dbReference>